<evidence type="ECO:0000259" key="1">
    <source>
        <dbReference type="Pfam" id="PF08241"/>
    </source>
</evidence>
<sequence>MMELQVKEPCMSNVQEAFMNEYWDERSSSYSDMNMRQFYSSRREAWENAIFSHVREDRSLKVLDIGTGPGFFAILSALRGHDVTAVDMNGNMLRQASCNARMAGAQVRFEQVGHRLLFPKESFDLILSRDVTWTLTDPKTQLRDWFDLLKPGGKMLYFDAEWNYHLKNRENFEEWKQIKRSIESEGIVFYPKAGILDEVAVTLPMTHEDRPLWDQKFWSREGRSCRIYKNLNPYIFNREEQIHYKAHPVFLVEVTRDR</sequence>
<keyword evidence="2" id="KW-0489">Methyltransferase</keyword>
<dbReference type="AlphaFoldDB" id="A0A9D2D2X6"/>
<dbReference type="InterPro" id="IPR029063">
    <property type="entry name" value="SAM-dependent_MTases_sf"/>
</dbReference>
<dbReference type="SUPFAM" id="SSF53335">
    <property type="entry name" value="S-adenosyl-L-methionine-dependent methyltransferases"/>
    <property type="match status" value="1"/>
</dbReference>
<dbReference type="CDD" id="cd02440">
    <property type="entry name" value="AdoMet_MTases"/>
    <property type="match status" value="1"/>
</dbReference>
<evidence type="ECO:0000313" key="2">
    <source>
        <dbReference type="EMBL" id="HIZ07461.1"/>
    </source>
</evidence>
<dbReference type="GO" id="GO:0008757">
    <property type="term" value="F:S-adenosylmethionine-dependent methyltransferase activity"/>
    <property type="evidence" value="ECO:0007669"/>
    <property type="project" value="InterPro"/>
</dbReference>
<reference evidence="2" key="1">
    <citation type="journal article" date="2021" name="PeerJ">
        <title>Extensive microbial diversity within the chicken gut microbiome revealed by metagenomics and culture.</title>
        <authorList>
            <person name="Gilroy R."/>
            <person name="Ravi A."/>
            <person name="Getino M."/>
            <person name="Pursley I."/>
            <person name="Horton D.L."/>
            <person name="Alikhan N.F."/>
            <person name="Baker D."/>
            <person name="Gharbi K."/>
            <person name="Hall N."/>
            <person name="Watson M."/>
            <person name="Adriaenssens E.M."/>
            <person name="Foster-Nyarko E."/>
            <person name="Jarju S."/>
            <person name="Secka A."/>
            <person name="Antonio M."/>
            <person name="Oren A."/>
            <person name="Chaudhuri R.R."/>
            <person name="La Ragione R."/>
            <person name="Hildebrand F."/>
            <person name="Pallen M.J."/>
        </authorList>
    </citation>
    <scope>NUCLEOTIDE SEQUENCE</scope>
    <source>
        <strain evidence="2">CHK192-9172</strain>
    </source>
</reference>
<organism evidence="2 3">
    <name type="scientific">Candidatus Eubacterium avistercoris</name>
    <dbReference type="NCBI Taxonomy" id="2838567"/>
    <lineage>
        <taxon>Bacteria</taxon>
        <taxon>Bacillati</taxon>
        <taxon>Bacillota</taxon>
        <taxon>Clostridia</taxon>
        <taxon>Eubacteriales</taxon>
        <taxon>Eubacteriaceae</taxon>
        <taxon>Eubacterium</taxon>
    </lineage>
</organism>
<protein>
    <submittedName>
        <fullName evidence="2">Class I SAM-dependent methyltransferase</fullName>
    </submittedName>
</protein>
<gene>
    <name evidence="2" type="ORF">IAA08_05955</name>
</gene>
<evidence type="ECO:0000313" key="3">
    <source>
        <dbReference type="Proteomes" id="UP000824024"/>
    </source>
</evidence>
<dbReference type="Proteomes" id="UP000824024">
    <property type="component" value="Unassembled WGS sequence"/>
</dbReference>
<dbReference type="Gene3D" id="3.40.50.150">
    <property type="entry name" value="Vaccinia Virus protein VP39"/>
    <property type="match status" value="1"/>
</dbReference>
<dbReference type="EMBL" id="DXCH01000166">
    <property type="protein sequence ID" value="HIZ07461.1"/>
    <property type="molecule type" value="Genomic_DNA"/>
</dbReference>
<reference evidence="2" key="2">
    <citation type="submission" date="2021-04" db="EMBL/GenBank/DDBJ databases">
        <authorList>
            <person name="Gilroy R."/>
        </authorList>
    </citation>
    <scope>NUCLEOTIDE SEQUENCE</scope>
    <source>
        <strain evidence="2">CHK192-9172</strain>
    </source>
</reference>
<name>A0A9D2D2X6_9FIRM</name>
<dbReference type="InterPro" id="IPR050508">
    <property type="entry name" value="Methyltransf_Superfamily"/>
</dbReference>
<comment type="caution">
    <text evidence="2">The sequence shown here is derived from an EMBL/GenBank/DDBJ whole genome shotgun (WGS) entry which is preliminary data.</text>
</comment>
<proteinExistence type="predicted"/>
<feature type="domain" description="Methyltransferase type 11" evidence="1">
    <location>
        <begin position="63"/>
        <end position="156"/>
    </location>
</feature>
<keyword evidence="2" id="KW-0808">Transferase</keyword>
<dbReference type="InterPro" id="IPR013216">
    <property type="entry name" value="Methyltransf_11"/>
</dbReference>
<dbReference type="GO" id="GO:0032259">
    <property type="term" value="P:methylation"/>
    <property type="evidence" value="ECO:0007669"/>
    <property type="project" value="UniProtKB-KW"/>
</dbReference>
<dbReference type="Pfam" id="PF08241">
    <property type="entry name" value="Methyltransf_11"/>
    <property type="match status" value="1"/>
</dbReference>
<dbReference type="PANTHER" id="PTHR42912">
    <property type="entry name" value="METHYLTRANSFERASE"/>
    <property type="match status" value="1"/>
</dbReference>
<dbReference type="PANTHER" id="PTHR42912:SF80">
    <property type="entry name" value="METHYLTRANSFERASE DOMAIN-CONTAINING PROTEIN"/>
    <property type="match status" value="1"/>
</dbReference>
<accession>A0A9D2D2X6</accession>